<keyword evidence="2" id="KW-0732">Signal</keyword>
<accession>A0AAV1I5A9</accession>
<name>A0AAV1I5A9_9CHLO</name>
<evidence type="ECO:0000313" key="3">
    <source>
        <dbReference type="EMBL" id="CAK0781712.1"/>
    </source>
</evidence>
<evidence type="ECO:0000256" key="2">
    <source>
        <dbReference type="SAM" id="SignalP"/>
    </source>
</evidence>
<dbReference type="AlphaFoldDB" id="A0AAV1I5A9"/>
<organism evidence="3 4">
    <name type="scientific">Coccomyxa viridis</name>
    <dbReference type="NCBI Taxonomy" id="1274662"/>
    <lineage>
        <taxon>Eukaryota</taxon>
        <taxon>Viridiplantae</taxon>
        <taxon>Chlorophyta</taxon>
        <taxon>core chlorophytes</taxon>
        <taxon>Trebouxiophyceae</taxon>
        <taxon>Trebouxiophyceae incertae sedis</taxon>
        <taxon>Coccomyxaceae</taxon>
        <taxon>Coccomyxa</taxon>
    </lineage>
</organism>
<reference evidence="3 4" key="1">
    <citation type="submission" date="2023-10" db="EMBL/GenBank/DDBJ databases">
        <authorList>
            <person name="Maclean D."/>
            <person name="Macfadyen A."/>
        </authorList>
    </citation>
    <scope>NUCLEOTIDE SEQUENCE [LARGE SCALE GENOMIC DNA]</scope>
</reference>
<evidence type="ECO:0000313" key="4">
    <source>
        <dbReference type="Proteomes" id="UP001314263"/>
    </source>
</evidence>
<feature type="compositionally biased region" description="Low complexity" evidence="1">
    <location>
        <begin position="99"/>
        <end position="110"/>
    </location>
</feature>
<keyword evidence="4" id="KW-1185">Reference proteome</keyword>
<feature type="compositionally biased region" description="Pro residues" evidence="1">
    <location>
        <begin position="85"/>
        <end position="98"/>
    </location>
</feature>
<proteinExistence type="predicted"/>
<feature type="signal peptide" evidence="2">
    <location>
        <begin position="1"/>
        <end position="19"/>
    </location>
</feature>
<feature type="compositionally biased region" description="Gly residues" evidence="1">
    <location>
        <begin position="59"/>
        <end position="72"/>
    </location>
</feature>
<dbReference type="Proteomes" id="UP001314263">
    <property type="component" value="Unassembled WGS sequence"/>
</dbReference>
<feature type="region of interest" description="Disordered" evidence="1">
    <location>
        <begin position="59"/>
        <end position="136"/>
    </location>
</feature>
<feature type="compositionally biased region" description="Pro residues" evidence="1">
    <location>
        <begin position="117"/>
        <end position="129"/>
    </location>
</feature>
<feature type="region of interest" description="Disordered" evidence="1">
    <location>
        <begin position="227"/>
        <end position="251"/>
    </location>
</feature>
<feature type="compositionally biased region" description="Pro residues" evidence="1">
    <location>
        <begin position="227"/>
        <end position="242"/>
    </location>
</feature>
<dbReference type="EMBL" id="CAUYUE010000006">
    <property type="protein sequence ID" value="CAK0781712.1"/>
    <property type="molecule type" value="Genomic_DNA"/>
</dbReference>
<sequence>MRALGCLVVVALALQAVSARELKWDWSSASSLGKLSTATGANTNAGLLSTINAGQGNDGGMLAGGAQTGGLGNANSGDEQEAAQPPLPPGVARPPALPGTPRYARQQAALRRARAPAPAPARAPAPAPAAAPQEAATAQAAAEAPAVYVTYDAVPAQTEAALAPGVAPFGVGAPEARYDFAPLGGPLAQQMPLQRPAVSRIAAGRTENEAPDLAPFSAPVPAPVRAPAPAPLRAPAPAPRPSGPFGRLPNPFRNNGLIWTAG</sequence>
<protein>
    <submittedName>
        <fullName evidence="3">Uncharacterized protein</fullName>
    </submittedName>
</protein>
<feature type="chain" id="PRO_5043976401" evidence="2">
    <location>
        <begin position="20"/>
        <end position="262"/>
    </location>
</feature>
<evidence type="ECO:0000256" key="1">
    <source>
        <dbReference type="SAM" id="MobiDB-lite"/>
    </source>
</evidence>
<gene>
    <name evidence="3" type="ORF">CVIRNUC_005452</name>
</gene>
<comment type="caution">
    <text evidence="3">The sequence shown here is derived from an EMBL/GenBank/DDBJ whole genome shotgun (WGS) entry which is preliminary data.</text>
</comment>